<accession>A0A060R9A9</accession>
<sequence>MKKLSVLLVILASVMSITAAAQAKNSEFPKNIISLLESKRFAVEVSKIVGLDPRIANTESIPISNITLDDNSLDVRLPFYDKKNIHQNIDNFSTWGRMLSFKSDNVKVTRSALDKRGKSYIMRIETYGTSGTLTFPVMLIITAYRDGAVNLALNFRSINVNYDAKLVALQD</sequence>
<dbReference type="AlphaFoldDB" id="A0A060R9A9"/>
<reference evidence="2 3" key="1">
    <citation type="journal article" date="2015" name="Genome Announc.">
        <title>Complete Genome Sequence of the Novel Leech Symbiont Mucinivorans hirudinis M3T.</title>
        <authorList>
            <person name="Nelson M.C."/>
            <person name="Bomar L."/>
            <person name="Graf J."/>
        </authorList>
    </citation>
    <scope>NUCLEOTIDE SEQUENCE [LARGE SCALE GENOMIC DNA]</scope>
    <source>
        <strain evidence="3">M3</strain>
    </source>
</reference>
<proteinExistence type="predicted"/>
<evidence type="ECO:0000256" key="1">
    <source>
        <dbReference type="SAM" id="SignalP"/>
    </source>
</evidence>
<dbReference type="Proteomes" id="UP000027616">
    <property type="component" value="Chromosome I"/>
</dbReference>
<evidence type="ECO:0008006" key="4">
    <source>
        <dbReference type="Google" id="ProtNLM"/>
    </source>
</evidence>
<dbReference type="KEGG" id="rbc:BN938_2074"/>
<organism evidence="2 3">
    <name type="scientific">Mucinivorans hirudinis</name>
    <dbReference type="NCBI Taxonomy" id="1433126"/>
    <lineage>
        <taxon>Bacteria</taxon>
        <taxon>Pseudomonadati</taxon>
        <taxon>Bacteroidota</taxon>
        <taxon>Bacteroidia</taxon>
        <taxon>Bacteroidales</taxon>
        <taxon>Rikenellaceae</taxon>
        <taxon>Mucinivorans</taxon>
    </lineage>
</organism>
<protein>
    <recommendedName>
        <fullName evidence="4">DUF4251 domain-containing protein</fullName>
    </recommendedName>
</protein>
<evidence type="ECO:0000313" key="2">
    <source>
        <dbReference type="EMBL" id="CDN32147.1"/>
    </source>
</evidence>
<feature type="signal peptide" evidence="1">
    <location>
        <begin position="1"/>
        <end position="23"/>
    </location>
</feature>
<dbReference type="EMBL" id="HG934468">
    <property type="protein sequence ID" value="CDN32147.1"/>
    <property type="molecule type" value="Genomic_DNA"/>
</dbReference>
<feature type="chain" id="PRO_5001589485" description="DUF4251 domain-containing protein" evidence="1">
    <location>
        <begin position="24"/>
        <end position="171"/>
    </location>
</feature>
<evidence type="ECO:0000313" key="3">
    <source>
        <dbReference type="Proteomes" id="UP000027616"/>
    </source>
</evidence>
<keyword evidence="3" id="KW-1185">Reference proteome</keyword>
<gene>
    <name evidence="2" type="ORF">BN938_2074</name>
</gene>
<keyword evidence="1" id="KW-0732">Signal</keyword>
<name>A0A060R9A9_9BACT</name>
<dbReference type="HOGENOM" id="CLU_1561199_0_0_10"/>